<feature type="domain" description="HIG1" evidence="6">
    <location>
        <begin position="29"/>
        <end position="116"/>
    </location>
</feature>
<dbReference type="PROSITE" id="PS51503">
    <property type="entry name" value="HIG1"/>
    <property type="match status" value="1"/>
</dbReference>
<keyword evidence="8" id="KW-1185">Reference proteome</keyword>
<evidence type="ECO:0000313" key="8">
    <source>
        <dbReference type="Proteomes" id="UP000318571"/>
    </source>
</evidence>
<name>A0A553NDT4_TIGCA</name>
<dbReference type="AlphaFoldDB" id="A0A553NDT4"/>
<keyword evidence="2 5" id="KW-0812">Transmembrane</keyword>
<evidence type="ECO:0000313" key="7">
    <source>
        <dbReference type="EMBL" id="TRY63597.1"/>
    </source>
</evidence>
<evidence type="ECO:0000256" key="3">
    <source>
        <dbReference type="ARBA" id="ARBA00022989"/>
    </source>
</evidence>
<evidence type="ECO:0000256" key="2">
    <source>
        <dbReference type="ARBA" id="ARBA00022692"/>
    </source>
</evidence>
<organism evidence="7 8">
    <name type="scientific">Tigriopus californicus</name>
    <name type="common">Marine copepod</name>
    <dbReference type="NCBI Taxonomy" id="6832"/>
    <lineage>
        <taxon>Eukaryota</taxon>
        <taxon>Metazoa</taxon>
        <taxon>Ecdysozoa</taxon>
        <taxon>Arthropoda</taxon>
        <taxon>Crustacea</taxon>
        <taxon>Multicrustacea</taxon>
        <taxon>Hexanauplia</taxon>
        <taxon>Copepoda</taxon>
        <taxon>Harpacticoida</taxon>
        <taxon>Harpacticidae</taxon>
        <taxon>Tigriopus</taxon>
    </lineage>
</organism>
<evidence type="ECO:0000256" key="5">
    <source>
        <dbReference type="SAM" id="Phobius"/>
    </source>
</evidence>
<dbReference type="OMA" id="MMMRTRV"/>
<dbReference type="Proteomes" id="UP000318571">
    <property type="component" value="Chromosome 10"/>
</dbReference>
<accession>A0A553NDT4</accession>
<keyword evidence="3 5" id="KW-1133">Transmembrane helix</keyword>
<sequence length="116" mass="13172">MSSGVKKLYEPKEDKPLDEETFDWVQLRRELNSDKDGVQFMETPKEKLIRKMKENPFVPIGVGMTTFFLTAGLVSFLRRNSSQSQMMMRGRVAAQAFTICALVGGAMTSFKNKVSR</sequence>
<dbReference type="PANTHER" id="PTHR12297">
    <property type="entry name" value="HYPOXIA-INDUCBILE GENE 1 HIG1 -RELATED"/>
    <property type="match status" value="1"/>
</dbReference>
<dbReference type="PANTHER" id="PTHR12297:SF18">
    <property type="entry name" value="HIG1 DOMAIN FAMILY MEMBER 2A"/>
    <property type="match status" value="1"/>
</dbReference>
<dbReference type="EMBL" id="VCGU01000458">
    <property type="protein sequence ID" value="TRY63597.1"/>
    <property type="molecule type" value="Genomic_DNA"/>
</dbReference>
<feature type="transmembrane region" description="Helical" evidence="5">
    <location>
        <begin position="92"/>
        <end position="110"/>
    </location>
</feature>
<evidence type="ECO:0000256" key="1">
    <source>
        <dbReference type="ARBA" id="ARBA00004325"/>
    </source>
</evidence>
<evidence type="ECO:0000259" key="6">
    <source>
        <dbReference type="PROSITE" id="PS51503"/>
    </source>
</evidence>
<gene>
    <name evidence="7" type="ORF">TCAL_05584</name>
</gene>
<keyword evidence="4 5" id="KW-0472">Membrane</keyword>
<protein>
    <recommendedName>
        <fullName evidence="6">HIG1 domain-containing protein</fullName>
    </recommendedName>
</protein>
<dbReference type="InterPro" id="IPR050355">
    <property type="entry name" value="RCF1"/>
</dbReference>
<comment type="caution">
    <text evidence="7">The sequence shown here is derived from an EMBL/GenBank/DDBJ whole genome shotgun (WGS) entry which is preliminary data.</text>
</comment>
<feature type="transmembrane region" description="Helical" evidence="5">
    <location>
        <begin position="57"/>
        <end position="77"/>
    </location>
</feature>
<dbReference type="Gene3D" id="6.10.140.1320">
    <property type="match status" value="1"/>
</dbReference>
<dbReference type="InterPro" id="IPR007667">
    <property type="entry name" value="Hypoxia_induced_domain"/>
</dbReference>
<evidence type="ECO:0000256" key="4">
    <source>
        <dbReference type="ARBA" id="ARBA00023136"/>
    </source>
</evidence>
<dbReference type="OrthoDB" id="6604018at2759"/>
<dbReference type="GO" id="GO:0097250">
    <property type="term" value="P:mitochondrial respirasome assembly"/>
    <property type="evidence" value="ECO:0007669"/>
    <property type="project" value="TreeGrafter"/>
</dbReference>
<dbReference type="GO" id="GO:0031966">
    <property type="term" value="C:mitochondrial membrane"/>
    <property type="evidence" value="ECO:0007669"/>
    <property type="project" value="UniProtKB-SubCell"/>
</dbReference>
<comment type="subcellular location">
    <subcellularLocation>
        <location evidence="1">Mitochondrion membrane</location>
    </subcellularLocation>
</comment>
<dbReference type="STRING" id="6832.A0A553NDT4"/>
<proteinExistence type="predicted"/>
<reference evidence="7 8" key="1">
    <citation type="journal article" date="2018" name="Nat. Ecol. Evol.">
        <title>Genomic signatures of mitonuclear coevolution across populations of Tigriopus californicus.</title>
        <authorList>
            <person name="Barreto F.S."/>
            <person name="Watson E.T."/>
            <person name="Lima T.G."/>
            <person name="Willett C.S."/>
            <person name="Edmands S."/>
            <person name="Li W."/>
            <person name="Burton R.S."/>
        </authorList>
    </citation>
    <scope>NUCLEOTIDE SEQUENCE [LARGE SCALE GENOMIC DNA]</scope>
    <source>
        <strain evidence="7 8">San Diego</strain>
    </source>
</reference>
<dbReference type="Pfam" id="PF04588">
    <property type="entry name" value="HIG_1_N"/>
    <property type="match status" value="1"/>
</dbReference>